<organism evidence="1">
    <name type="scientific">marine sediment metagenome</name>
    <dbReference type="NCBI Taxonomy" id="412755"/>
    <lineage>
        <taxon>unclassified sequences</taxon>
        <taxon>metagenomes</taxon>
        <taxon>ecological metagenomes</taxon>
    </lineage>
</organism>
<comment type="caution">
    <text evidence="1">The sequence shown here is derived from an EMBL/GenBank/DDBJ whole genome shotgun (WGS) entry which is preliminary data.</text>
</comment>
<reference evidence="1" key="1">
    <citation type="journal article" date="2015" name="Nature">
        <title>Complex archaea that bridge the gap between prokaryotes and eukaryotes.</title>
        <authorList>
            <person name="Spang A."/>
            <person name="Saw J.H."/>
            <person name="Jorgensen S.L."/>
            <person name="Zaremba-Niedzwiedzka K."/>
            <person name="Martijn J."/>
            <person name="Lind A.E."/>
            <person name="van Eijk R."/>
            <person name="Schleper C."/>
            <person name="Guy L."/>
            <person name="Ettema T.J."/>
        </authorList>
    </citation>
    <scope>NUCLEOTIDE SEQUENCE</scope>
</reference>
<sequence>MALEKKEIDEDTKPDWSGKCENCDASPIVPVTGMCGPCTFGEAETINGNW</sequence>
<name>A0A0F9NBB4_9ZZZZ</name>
<accession>A0A0F9NBB4</accession>
<dbReference type="AlphaFoldDB" id="A0A0F9NBB4"/>
<dbReference type="EMBL" id="LAZR01003581">
    <property type="protein sequence ID" value="KKN16775.1"/>
    <property type="molecule type" value="Genomic_DNA"/>
</dbReference>
<protein>
    <submittedName>
        <fullName evidence="1">Uncharacterized protein</fullName>
    </submittedName>
</protein>
<gene>
    <name evidence="1" type="ORF">LCGC14_0972370</name>
</gene>
<evidence type="ECO:0000313" key="1">
    <source>
        <dbReference type="EMBL" id="KKN16775.1"/>
    </source>
</evidence>
<proteinExistence type="predicted"/>